<gene>
    <name evidence="7" type="ORF">AMATHDRAFT_136328</name>
</gene>
<evidence type="ECO:0000256" key="3">
    <source>
        <dbReference type="ARBA" id="ARBA00023242"/>
    </source>
</evidence>
<sequence>MSRLPSAIDVEKFVEARAFEIHAMEDAMKNAGESSTHRVWQTLPRHLRRRAASHDVRRVPRRLRDKARAEMDPVKKVSKSKVAKRGKAKKLSRTESLSKRQVEKMWLESHLWHAKRMKMENMWGYRLALHPTEKAFRSSHRASVHGSILHDASYFSLIELKGVQKLIEETLLSCCDPQGPNPGSKRYTTGSRSLETHVYKTGCYPFDLLVPATILWRPLDGDAQDNTRSVWLIFHPAAYEEVFSTIQESAVIAVEAARRRKSDGGFDIEIIDLRSHVNIFELMGPKSNQVLKGVLKPISQDNRSSFRQFWSALADMPCSGSLPRGMVIGFKVIDPRLEFPHQNAKPKLDNRKYPFLVPEGGLANSEIWDQSIRLGLSKPRFKKMELDQRRSQSLVPGTPVNPLRQDDRIPLLLIQYSLENTTNESRSLHGWRLIVPAGWSMAFFSSLVFTGTRVGGQRERQTQAFEAGLTYFPRDFPFTRGYTTYSDERENDERGYWNRKPPAKRVNYTKLGIRSPWRADWEVILGLSDEDFVTTQRDDSMDVSLARDTIRPCLLQGPLMKEFNKLRRGFGLDPLIVKSGELLQGALMPVSINMCKRGMPEEMDTIHIMGDEEASKWMKAMQRHRSLAMLTEADDDSPEELSVFRPPHSTIVGYVTTGNYSLSRSKGFAIGAISLSRMIELEEQIARYEIYNLLYSMT</sequence>
<evidence type="ECO:0000259" key="5">
    <source>
        <dbReference type="Pfam" id="PF08170"/>
    </source>
</evidence>
<dbReference type="Pfam" id="PF08170">
    <property type="entry name" value="POPLD"/>
    <property type="match status" value="1"/>
</dbReference>
<dbReference type="EMBL" id="KZ301971">
    <property type="protein sequence ID" value="PFH53963.1"/>
    <property type="molecule type" value="Genomic_DNA"/>
</dbReference>
<feature type="domain" description="POPLD" evidence="5">
    <location>
        <begin position="430"/>
        <end position="521"/>
    </location>
</feature>
<dbReference type="GO" id="GO:0005655">
    <property type="term" value="C:nucleolar ribonuclease P complex"/>
    <property type="evidence" value="ECO:0007669"/>
    <property type="project" value="InterPro"/>
</dbReference>
<dbReference type="STRING" id="703135.A0A2A9P0I4"/>
<dbReference type="InterPro" id="IPR027266">
    <property type="entry name" value="TrmE/GcvT-like"/>
</dbReference>
<dbReference type="InterPro" id="IPR009723">
    <property type="entry name" value="Pop1_N"/>
</dbReference>
<evidence type="ECO:0000313" key="8">
    <source>
        <dbReference type="Proteomes" id="UP000242287"/>
    </source>
</evidence>
<proteinExistence type="predicted"/>
<dbReference type="SUPFAM" id="SSF103025">
    <property type="entry name" value="Folate-binding domain"/>
    <property type="match status" value="1"/>
</dbReference>
<feature type="domain" description="Pop1 N-terminal" evidence="4">
    <location>
        <begin position="77"/>
        <end position="162"/>
    </location>
</feature>
<dbReference type="InterPro" id="IPR012590">
    <property type="entry name" value="POPLD_dom"/>
</dbReference>
<dbReference type="Proteomes" id="UP000242287">
    <property type="component" value="Unassembled WGS sequence"/>
</dbReference>
<reference evidence="7 8" key="1">
    <citation type="submission" date="2014-02" db="EMBL/GenBank/DDBJ databases">
        <title>Transposable element dynamics among asymbiotic and ectomycorrhizal Amanita fungi.</title>
        <authorList>
            <consortium name="DOE Joint Genome Institute"/>
            <person name="Hess J."/>
            <person name="Skrede I."/>
            <person name="Wolfe B."/>
            <person name="LaButti K."/>
            <person name="Ohm R.A."/>
            <person name="Grigoriev I.V."/>
            <person name="Pringle A."/>
        </authorList>
    </citation>
    <scope>NUCLEOTIDE SEQUENCE [LARGE SCALE GENOMIC DNA]</scope>
    <source>
        <strain evidence="7 8">SKay4041</strain>
    </source>
</reference>
<keyword evidence="8" id="KW-1185">Reference proteome</keyword>
<dbReference type="InterPro" id="IPR055079">
    <property type="entry name" value="POP1_C"/>
</dbReference>
<protein>
    <recommendedName>
        <fullName evidence="9">Pop1 N-terminal domain-containing protein</fullName>
    </recommendedName>
</protein>
<evidence type="ECO:0000259" key="6">
    <source>
        <dbReference type="Pfam" id="PF22770"/>
    </source>
</evidence>
<evidence type="ECO:0000259" key="4">
    <source>
        <dbReference type="Pfam" id="PF06978"/>
    </source>
</evidence>
<dbReference type="Pfam" id="PF06978">
    <property type="entry name" value="POP1_N"/>
    <property type="match status" value="1"/>
</dbReference>
<keyword evidence="3" id="KW-0539">Nucleus</keyword>
<dbReference type="Gene3D" id="3.30.1360.120">
    <property type="entry name" value="Probable tRNA modification gtpase trme, domain 1"/>
    <property type="match status" value="1"/>
</dbReference>
<feature type="domain" description="POP1 C-terminal" evidence="6">
    <location>
        <begin position="637"/>
        <end position="682"/>
    </location>
</feature>
<accession>A0A2A9P0I4</accession>
<dbReference type="Pfam" id="PF22770">
    <property type="entry name" value="POP1_C"/>
    <property type="match status" value="1"/>
</dbReference>
<dbReference type="InterPro" id="IPR039182">
    <property type="entry name" value="Pop1"/>
</dbReference>
<dbReference type="GO" id="GO:0001682">
    <property type="term" value="P:tRNA 5'-leader removal"/>
    <property type="evidence" value="ECO:0007669"/>
    <property type="project" value="InterPro"/>
</dbReference>
<organism evidence="7 8">
    <name type="scientific">Amanita thiersii Skay4041</name>
    <dbReference type="NCBI Taxonomy" id="703135"/>
    <lineage>
        <taxon>Eukaryota</taxon>
        <taxon>Fungi</taxon>
        <taxon>Dikarya</taxon>
        <taxon>Basidiomycota</taxon>
        <taxon>Agaricomycotina</taxon>
        <taxon>Agaricomycetes</taxon>
        <taxon>Agaricomycetidae</taxon>
        <taxon>Agaricales</taxon>
        <taxon>Pluteineae</taxon>
        <taxon>Amanitaceae</taxon>
        <taxon>Amanita</taxon>
    </lineage>
</organism>
<evidence type="ECO:0000256" key="1">
    <source>
        <dbReference type="ARBA" id="ARBA00004123"/>
    </source>
</evidence>
<comment type="subcellular location">
    <subcellularLocation>
        <location evidence="1">Nucleus</location>
    </subcellularLocation>
</comment>
<keyword evidence="2" id="KW-0819">tRNA processing</keyword>
<evidence type="ECO:0000313" key="7">
    <source>
        <dbReference type="EMBL" id="PFH53963.1"/>
    </source>
</evidence>
<dbReference type="OrthoDB" id="442863at2759"/>
<evidence type="ECO:0000256" key="2">
    <source>
        <dbReference type="ARBA" id="ARBA00022694"/>
    </source>
</evidence>
<name>A0A2A9P0I4_9AGAR</name>
<dbReference type="AlphaFoldDB" id="A0A2A9P0I4"/>
<dbReference type="PANTHER" id="PTHR22731:SF3">
    <property type="entry name" value="RIBONUCLEASES P_MRP PROTEIN SUBUNIT POP1"/>
    <property type="match status" value="1"/>
</dbReference>
<dbReference type="GO" id="GO:0000172">
    <property type="term" value="C:ribonuclease MRP complex"/>
    <property type="evidence" value="ECO:0007669"/>
    <property type="project" value="InterPro"/>
</dbReference>
<evidence type="ECO:0008006" key="9">
    <source>
        <dbReference type="Google" id="ProtNLM"/>
    </source>
</evidence>
<dbReference type="PANTHER" id="PTHR22731">
    <property type="entry name" value="RIBONUCLEASES P/MRP PROTEIN SUBUNIT POP1"/>
    <property type="match status" value="1"/>
</dbReference>